<dbReference type="InterPro" id="IPR014503">
    <property type="entry name" value="Clavaminate_syn-like"/>
</dbReference>
<dbReference type="SUPFAM" id="SSF51197">
    <property type="entry name" value="Clavaminate synthase-like"/>
    <property type="match status" value="1"/>
</dbReference>
<name>A0A856MCN9_9CYAN</name>
<proteinExistence type="inferred from homology"/>
<keyword evidence="2 5" id="KW-0479">Metal-binding</keyword>
<keyword evidence="8" id="KW-1185">Reference proteome</keyword>
<feature type="binding site" evidence="5">
    <location>
        <position position="160"/>
    </location>
    <ligand>
        <name>Fe cation</name>
        <dbReference type="ChEBI" id="CHEBI:24875"/>
    </ligand>
</feature>
<dbReference type="Proteomes" id="UP000503129">
    <property type="component" value="Chromosome"/>
</dbReference>
<evidence type="ECO:0000313" key="7">
    <source>
        <dbReference type="EMBL" id="QDL08090.1"/>
    </source>
</evidence>
<comment type="similarity">
    <text evidence="1">Belongs to the clavaminate synthase family.</text>
</comment>
<dbReference type="AlphaFoldDB" id="A0A856MCN9"/>
<keyword evidence="4 5" id="KW-0408">Iron</keyword>
<keyword evidence="3" id="KW-0560">Oxidoreductase</keyword>
<dbReference type="GO" id="GO:0016491">
    <property type="term" value="F:oxidoreductase activity"/>
    <property type="evidence" value="ECO:0007669"/>
    <property type="project" value="UniProtKB-KW"/>
</dbReference>
<dbReference type="Gene3D" id="3.60.130.10">
    <property type="entry name" value="Clavaminate synthase-like"/>
    <property type="match status" value="1"/>
</dbReference>
<evidence type="ECO:0000256" key="1">
    <source>
        <dbReference type="ARBA" id="ARBA00008425"/>
    </source>
</evidence>
<dbReference type="EMBL" id="CP030118">
    <property type="protein sequence ID" value="QDL08090.1"/>
    <property type="molecule type" value="Genomic_DNA"/>
</dbReference>
<sequence>MILTPQKSLNSSVSQIHLTKQEIDSIQHLVKEITSKYSSVEDENFLINARVFAHDLPKRLCYFINEFRLKEVNAVCLISGNCINEKRICKTPIHWKTSENNSTLLEEVLFILYGSLLGEVFTWGTHLEERQIIHNILPVEGYENEQLSCSSETDLLWHTEDAFHPHRADYLGLMCLRNPDKVETTFASIDMVNLASEHIKVLFEPRFCIRPDKSHTKPQTFSAISGSVVSWFEDIQNNQKKVPVLFGDPKSPYMCLDPLFMHPLKDDEEAIIAFNELIKAIDYNLKSIVLQPGDICLIDNYRSVHGRKAFYARNDGNDRWLKRIFLTSSLRKSRQFRASASSRILF</sequence>
<gene>
    <name evidence="7" type="ORF">DP114_09395</name>
</gene>
<evidence type="ECO:0000259" key="6">
    <source>
        <dbReference type="Pfam" id="PF02668"/>
    </source>
</evidence>
<dbReference type="InterPro" id="IPR003819">
    <property type="entry name" value="TauD/TfdA-like"/>
</dbReference>
<dbReference type="KEGG" id="bsen:DP114_09395"/>
<feature type="binding site" evidence="5">
    <location>
        <position position="158"/>
    </location>
    <ligand>
        <name>Fe cation</name>
        <dbReference type="ChEBI" id="CHEBI:24875"/>
    </ligand>
</feature>
<accession>A0A856MCN9</accession>
<dbReference type="GO" id="GO:0005506">
    <property type="term" value="F:iron ion binding"/>
    <property type="evidence" value="ECO:0007669"/>
    <property type="project" value="InterPro"/>
</dbReference>
<evidence type="ECO:0000256" key="5">
    <source>
        <dbReference type="PIRSR" id="PIRSR019543-2"/>
    </source>
</evidence>
<evidence type="ECO:0000313" key="8">
    <source>
        <dbReference type="Proteomes" id="UP000503129"/>
    </source>
</evidence>
<feature type="domain" description="TauD/TfdA-like" evidence="6">
    <location>
        <begin position="142"/>
        <end position="324"/>
    </location>
</feature>
<dbReference type="RefSeq" id="WP_169265212.1">
    <property type="nucleotide sequence ID" value="NZ_CAWOXK010000001.1"/>
</dbReference>
<organism evidence="7 8">
    <name type="scientific">Brasilonema sennae CENA114</name>
    <dbReference type="NCBI Taxonomy" id="415709"/>
    <lineage>
        <taxon>Bacteria</taxon>
        <taxon>Bacillati</taxon>
        <taxon>Cyanobacteriota</taxon>
        <taxon>Cyanophyceae</taxon>
        <taxon>Nostocales</taxon>
        <taxon>Scytonemataceae</taxon>
        <taxon>Brasilonema</taxon>
        <taxon>Bromeliae group (in: Brasilonema)</taxon>
    </lineage>
</organism>
<evidence type="ECO:0000256" key="3">
    <source>
        <dbReference type="ARBA" id="ARBA00023002"/>
    </source>
</evidence>
<dbReference type="PIRSF" id="PIRSF019543">
    <property type="entry name" value="Clavaminate_syn"/>
    <property type="match status" value="1"/>
</dbReference>
<dbReference type="Pfam" id="PF02668">
    <property type="entry name" value="TauD"/>
    <property type="match status" value="1"/>
</dbReference>
<evidence type="ECO:0000256" key="2">
    <source>
        <dbReference type="ARBA" id="ARBA00022723"/>
    </source>
</evidence>
<dbReference type="NCBIfam" id="NF041363">
    <property type="entry name" value="GntD_guanitoxin"/>
    <property type="match status" value="1"/>
</dbReference>
<dbReference type="InterPro" id="IPR042098">
    <property type="entry name" value="TauD-like_sf"/>
</dbReference>
<evidence type="ECO:0000256" key="4">
    <source>
        <dbReference type="ARBA" id="ARBA00023004"/>
    </source>
</evidence>
<reference evidence="7 8" key="1">
    <citation type="submission" date="2018-06" db="EMBL/GenBank/DDBJ databases">
        <title>Comparative genomics of Brasilonema spp. strains.</title>
        <authorList>
            <person name="Alvarenga D.O."/>
            <person name="Fiore M.F."/>
            <person name="Varani A.M."/>
        </authorList>
    </citation>
    <scope>NUCLEOTIDE SEQUENCE [LARGE SCALE GENOMIC DNA]</scope>
    <source>
        <strain evidence="7 8">CENA114</strain>
    </source>
</reference>
<protein>
    <submittedName>
        <fullName evidence="7">Arginine beta-hydroxylase, Fe(II)/alpha-ketoglutarate-dependent</fullName>
    </submittedName>
</protein>
<dbReference type="InterPro" id="IPR053447">
    <property type="entry name" value="Alpha-KG_dependent_hydroxylase"/>
</dbReference>